<comment type="similarity">
    <text evidence="1">Belongs to the 5'-AMP-activated protein kinase beta subunit family.</text>
</comment>
<dbReference type="AlphaFoldDB" id="A0A843WTY9"/>
<dbReference type="Gene3D" id="6.20.250.60">
    <property type="match status" value="1"/>
</dbReference>
<dbReference type="SUPFAM" id="SSF160219">
    <property type="entry name" value="AMPKBI-like"/>
    <property type="match status" value="1"/>
</dbReference>
<dbReference type="Pfam" id="PF04739">
    <property type="entry name" value="AMPKBI"/>
    <property type="match status" value="1"/>
</dbReference>
<feature type="compositionally biased region" description="Polar residues" evidence="2">
    <location>
        <begin position="110"/>
        <end position="127"/>
    </location>
</feature>
<dbReference type="InterPro" id="IPR014756">
    <property type="entry name" value="Ig_E-set"/>
</dbReference>
<dbReference type="PANTHER" id="PTHR46316">
    <property type="entry name" value="SNF1-RELATED PROTEIN KINASE REGULATORY SUBUNIT BETA-1"/>
    <property type="match status" value="1"/>
</dbReference>
<dbReference type="EMBL" id="NMUH01003986">
    <property type="protein sequence ID" value="MQM07915.1"/>
    <property type="molecule type" value="Genomic_DNA"/>
</dbReference>
<name>A0A843WTY9_COLES</name>
<feature type="region of interest" description="Disordered" evidence="2">
    <location>
        <begin position="137"/>
        <end position="159"/>
    </location>
</feature>
<evidence type="ECO:0000313" key="4">
    <source>
        <dbReference type="EMBL" id="MQM07915.1"/>
    </source>
</evidence>
<dbReference type="InterPro" id="IPR032640">
    <property type="entry name" value="AMPK1_CBM"/>
</dbReference>
<proteinExistence type="inferred from homology"/>
<dbReference type="Pfam" id="PF16561">
    <property type="entry name" value="AMPK1_CBM"/>
    <property type="match status" value="1"/>
</dbReference>
<dbReference type="Gene3D" id="2.60.40.10">
    <property type="entry name" value="Immunoglobulins"/>
    <property type="match status" value="1"/>
</dbReference>
<dbReference type="InterPro" id="IPR037256">
    <property type="entry name" value="ASC_dom_sf"/>
</dbReference>
<feature type="region of interest" description="Disordered" evidence="2">
    <location>
        <begin position="110"/>
        <end position="129"/>
    </location>
</feature>
<accession>A0A843WTY9</accession>
<dbReference type="SUPFAM" id="SSF81296">
    <property type="entry name" value="E set domains"/>
    <property type="match status" value="1"/>
</dbReference>
<reference evidence="4" key="1">
    <citation type="submission" date="2017-07" db="EMBL/GenBank/DDBJ databases">
        <title>Taro Niue Genome Assembly and Annotation.</title>
        <authorList>
            <person name="Atibalentja N."/>
            <person name="Keating K."/>
            <person name="Fields C.J."/>
        </authorList>
    </citation>
    <scope>NUCLEOTIDE SEQUENCE</scope>
    <source>
        <strain evidence="4">Niue_2</strain>
        <tissue evidence="4">Leaf</tissue>
    </source>
</reference>
<dbReference type="InterPro" id="IPR006828">
    <property type="entry name" value="ASC_dom"/>
</dbReference>
<evidence type="ECO:0000256" key="2">
    <source>
        <dbReference type="SAM" id="MobiDB-lite"/>
    </source>
</evidence>
<evidence type="ECO:0000313" key="5">
    <source>
        <dbReference type="Proteomes" id="UP000652761"/>
    </source>
</evidence>
<dbReference type="GO" id="GO:0009507">
    <property type="term" value="C:chloroplast"/>
    <property type="evidence" value="ECO:0007669"/>
    <property type="project" value="UniProtKB-ARBA"/>
</dbReference>
<evidence type="ECO:0000256" key="1">
    <source>
        <dbReference type="ARBA" id="ARBA00010926"/>
    </source>
</evidence>
<sequence>MWARISRRFPLPHLPLGFRKGASFPHSLFKILTGNSNVKATELRRRNVLLWERTGSGLLGSLFGAVCIGNGGSCPVICPSLVVAEPWGGVSPILASLSGRFRGVSEMGNVSSVRGSSGEEQGGNSCYEQEGGVDAREWMGEQSPPPSPRGSAGPPRTPLLFTPQAPMAPLQRLDEVDFLNHGSSHISTEYETAVSDQCIPTMITWSHGGEEVAVQGSWDNWQTKQPLQRSGKDFNIMKVLPSGVYQYRFVVDGDWRYSPDLPWTHDEMGNAYNILDLQDFVPDDIENVAGFEPPQSPESSYNNWPIGSEDFSKEPPLVPPQLHLTHLNTPTIVGSSSSSLPRPQHVVLNHLYIQKSKHTPVVALGVTHRFLSKYVTVVSW</sequence>
<dbReference type="CDD" id="cd02859">
    <property type="entry name" value="E_set_AMPKbeta_like_N"/>
    <property type="match status" value="1"/>
</dbReference>
<dbReference type="OrthoDB" id="531008at2759"/>
<dbReference type="Proteomes" id="UP000652761">
    <property type="component" value="Unassembled WGS sequence"/>
</dbReference>
<protein>
    <recommendedName>
        <fullName evidence="3">Association with the SNF1 complex (ASC) domain-containing protein</fullName>
    </recommendedName>
</protein>
<comment type="caution">
    <text evidence="4">The sequence shown here is derived from an EMBL/GenBank/DDBJ whole genome shotgun (WGS) entry which is preliminary data.</text>
</comment>
<dbReference type="PANTHER" id="PTHR46316:SF2">
    <property type="entry name" value="SNF1-RELATED PROTEIN KINASE REGULATORY SUBUNIT BETA-2"/>
    <property type="match status" value="1"/>
</dbReference>
<organism evidence="4 5">
    <name type="scientific">Colocasia esculenta</name>
    <name type="common">Wild taro</name>
    <name type="synonym">Arum esculentum</name>
    <dbReference type="NCBI Taxonomy" id="4460"/>
    <lineage>
        <taxon>Eukaryota</taxon>
        <taxon>Viridiplantae</taxon>
        <taxon>Streptophyta</taxon>
        <taxon>Embryophyta</taxon>
        <taxon>Tracheophyta</taxon>
        <taxon>Spermatophyta</taxon>
        <taxon>Magnoliopsida</taxon>
        <taxon>Liliopsida</taxon>
        <taxon>Araceae</taxon>
        <taxon>Aroideae</taxon>
        <taxon>Colocasieae</taxon>
        <taxon>Colocasia</taxon>
    </lineage>
</organism>
<keyword evidence="5" id="KW-1185">Reference proteome</keyword>
<dbReference type="SMART" id="SM01010">
    <property type="entry name" value="AMPKBI"/>
    <property type="match status" value="1"/>
</dbReference>
<dbReference type="InterPro" id="IPR043554">
    <property type="entry name" value="KINB"/>
</dbReference>
<dbReference type="InterPro" id="IPR013783">
    <property type="entry name" value="Ig-like_fold"/>
</dbReference>
<feature type="domain" description="Association with the SNF1 complex (ASC)" evidence="3">
    <location>
        <begin position="294"/>
        <end position="380"/>
    </location>
</feature>
<gene>
    <name evidence="4" type="ORF">Taro_040757</name>
</gene>
<evidence type="ECO:0000259" key="3">
    <source>
        <dbReference type="SMART" id="SM01010"/>
    </source>
</evidence>